<evidence type="ECO:0000256" key="8">
    <source>
        <dbReference type="SAM" id="Phobius"/>
    </source>
</evidence>
<dbReference type="RefSeq" id="XP_015035424.2">
    <property type="nucleotide sequence ID" value="XM_015179938.2"/>
</dbReference>
<evidence type="ECO:0000313" key="11">
    <source>
        <dbReference type="RefSeq" id="XP_015035425.2"/>
    </source>
</evidence>
<dbReference type="KEGG" id="dpo:6903466"/>
<keyword evidence="3 8" id="KW-0812">Transmembrane</keyword>
<feature type="compositionally biased region" description="Gly residues" evidence="7">
    <location>
        <begin position="359"/>
        <end position="371"/>
    </location>
</feature>
<protein>
    <submittedName>
        <fullName evidence="10 11">Dual oxidase maturation factor 1</fullName>
    </submittedName>
</protein>
<dbReference type="ExpressionAtlas" id="A0A6I8V7G7">
    <property type="expression patterns" value="baseline"/>
</dbReference>
<dbReference type="Pfam" id="PF10204">
    <property type="entry name" value="DuoxA"/>
    <property type="match status" value="1"/>
</dbReference>
<evidence type="ECO:0000313" key="12">
    <source>
        <dbReference type="RefSeq" id="XP_033236490.1"/>
    </source>
</evidence>
<dbReference type="AlphaFoldDB" id="A0A6I8V7G7"/>
<evidence type="ECO:0000256" key="6">
    <source>
        <dbReference type="ARBA" id="ARBA00023180"/>
    </source>
</evidence>
<evidence type="ECO:0000256" key="3">
    <source>
        <dbReference type="ARBA" id="ARBA00022692"/>
    </source>
</evidence>
<keyword evidence="6" id="KW-0325">Glycoprotein</keyword>
<dbReference type="RefSeq" id="XP_015035425.2">
    <property type="nucleotide sequence ID" value="XM_015179939.2"/>
</dbReference>
<accession>A0A6I8V7G7</accession>
<dbReference type="GO" id="GO:0015031">
    <property type="term" value="P:protein transport"/>
    <property type="evidence" value="ECO:0007669"/>
    <property type="project" value="InterPro"/>
</dbReference>
<dbReference type="GO" id="GO:0005789">
    <property type="term" value="C:endoplasmic reticulum membrane"/>
    <property type="evidence" value="ECO:0007669"/>
    <property type="project" value="InterPro"/>
</dbReference>
<organism evidence="9 10">
    <name type="scientific">Drosophila pseudoobscura pseudoobscura</name>
    <name type="common">Fruit fly</name>
    <dbReference type="NCBI Taxonomy" id="46245"/>
    <lineage>
        <taxon>Eukaryota</taxon>
        <taxon>Metazoa</taxon>
        <taxon>Ecdysozoa</taxon>
        <taxon>Arthropoda</taxon>
        <taxon>Hexapoda</taxon>
        <taxon>Insecta</taxon>
        <taxon>Pterygota</taxon>
        <taxon>Neoptera</taxon>
        <taxon>Endopterygota</taxon>
        <taxon>Diptera</taxon>
        <taxon>Brachycera</taxon>
        <taxon>Muscomorpha</taxon>
        <taxon>Ephydroidea</taxon>
        <taxon>Drosophilidae</taxon>
        <taxon>Drosophila</taxon>
        <taxon>Sophophora</taxon>
    </lineage>
</organism>
<name>A0A6I8V7G7_DROPS</name>
<dbReference type="PANTHER" id="PTHR31158:SF10">
    <property type="entry name" value="LD27791P"/>
    <property type="match status" value="1"/>
</dbReference>
<feature type="transmembrane region" description="Helical" evidence="8">
    <location>
        <begin position="29"/>
        <end position="50"/>
    </location>
</feature>
<reference evidence="10 11" key="1">
    <citation type="submission" date="2025-04" db="UniProtKB">
        <authorList>
            <consortium name="RefSeq"/>
        </authorList>
    </citation>
    <scope>IDENTIFICATION</scope>
    <source>
        <strain evidence="10 11">MV-25-SWS-2005</strain>
        <tissue evidence="10 11">Whole body</tissue>
    </source>
</reference>
<feature type="transmembrane region" description="Helical" evidence="8">
    <location>
        <begin position="57"/>
        <end position="75"/>
    </location>
</feature>
<evidence type="ECO:0000256" key="7">
    <source>
        <dbReference type="SAM" id="MobiDB-lite"/>
    </source>
</evidence>
<evidence type="ECO:0000313" key="10">
    <source>
        <dbReference type="RefSeq" id="XP_015035424.2"/>
    </source>
</evidence>
<keyword evidence="9" id="KW-1185">Reference proteome</keyword>
<evidence type="ECO:0000313" key="9">
    <source>
        <dbReference type="Proteomes" id="UP000001819"/>
    </source>
</evidence>
<proteinExistence type="inferred from homology"/>
<evidence type="ECO:0000256" key="1">
    <source>
        <dbReference type="ARBA" id="ARBA00004141"/>
    </source>
</evidence>
<feature type="compositionally biased region" description="Basic residues" evidence="7">
    <location>
        <begin position="412"/>
        <end position="422"/>
    </location>
</feature>
<keyword evidence="4 8" id="KW-1133">Transmembrane helix</keyword>
<dbReference type="RefSeq" id="XP_033236490.1">
    <property type="nucleotide sequence ID" value="XM_033380599.1"/>
</dbReference>
<evidence type="ECO:0000256" key="5">
    <source>
        <dbReference type="ARBA" id="ARBA00023136"/>
    </source>
</evidence>
<feature type="region of interest" description="Disordered" evidence="7">
    <location>
        <begin position="337"/>
        <end position="425"/>
    </location>
</feature>
<comment type="similarity">
    <text evidence="2">Belongs to the DUOXA family.</text>
</comment>
<dbReference type="PANTHER" id="PTHR31158">
    <property type="entry name" value="DUAL OXIDASE 2"/>
    <property type="match status" value="1"/>
</dbReference>
<feature type="transmembrane region" description="Helical" evidence="8">
    <location>
        <begin position="186"/>
        <end position="208"/>
    </location>
</feature>
<feature type="compositionally biased region" description="Basic and acidic residues" evidence="7">
    <location>
        <begin position="337"/>
        <end position="351"/>
    </location>
</feature>
<dbReference type="Proteomes" id="UP000001819">
    <property type="component" value="Chromosome 4"/>
</dbReference>
<dbReference type="InterPro" id="IPR018469">
    <property type="entry name" value="Dual_oxidase_maturation_fac"/>
</dbReference>
<evidence type="ECO:0000256" key="4">
    <source>
        <dbReference type="ARBA" id="ARBA00022989"/>
    </source>
</evidence>
<gene>
    <name evidence="10 11 12" type="primary">mol</name>
</gene>
<feature type="transmembrane region" description="Helical" evidence="8">
    <location>
        <begin position="255"/>
        <end position="281"/>
    </location>
</feature>
<comment type="subcellular location">
    <subcellularLocation>
        <location evidence="1">Membrane</location>
        <topology evidence="1">Multi-pass membrane protein</topology>
    </subcellularLocation>
</comment>
<evidence type="ECO:0000256" key="2">
    <source>
        <dbReference type="ARBA" id="ARBA00009816"/>
    </source>
</evidence>
<keyword evidence="5 8" id="KW-0472">Membrane</keyword>
<feature type="transmembrane region" description="Helical" evidence="8">
    <location>
        <begin position="214"/>
        <end position="234"/>
    </location>
</feature>
<sequence>MKGWFDAFRDDGGPTLYSFSNRTPVTGDVSIVAVSVLFATFYVAFLVIFPGVRKQKFTTFSTVTLSLFVGLVILITRLGSAWHVAHATIIAPYKAFSREKLPARIGTHIGLMHVNVTLTAIPIGNYTPPDIDYNERFMWEGATDMSANYRHALQRGLPFPILTVAEYFSLGREGFSWGGQYRAAGYFASIMLWSSLASWLLMNLLLIAVPRYGAYMKALTGALLVCTTVGYHCLLPKRPLCIYLEGGRLEFHFGWCYWLVLVAGILCFIAGVLISIIDLVWPHTFSTVLEVYYGTPYDRHVILEESSDVRYRKPRNSRSLEDPPGLGSRILRRLSSKARDMQHVTAPRRDSPAGVSSSAGGGGGGGSGGVENKGFQSDVPKSPWRYPFRRTQQMPPPHQQHQHQHPLQQSHSHQHQHQHHHQQQLQFVGGPVVQHPMHHMQRTMSQDSGSSMGSAAVQISPLHKHALARMLPNPPVERIRDMDHW</sequence>